<dbReference type="EMBL" id="AP019736">
    <property type="protein sequence ID" value="BBL06580.1"/>
    <property type="molecule type" value="Genomic_DNA"/>
</dbReference>
<dbReference type="SUPFAM" id="SSF56925">
    <property type="entry name" value="OMPA-like"/>
    <property type="match status" value="1"/>
</dbReference>
<feature type="signal peptide" evidence="2">
    <location>
        <begin position="1"/>
        <end position="19"/>
    </location>
</feature>
<dbReference type="AlphaFoldDB" id="A0A4Y1X080"/>
<dbReference type="Proteomes" id="UP000319374">
    <property type="component" value="Chromosome"/>
</dbReference>
<protein>
    <recommendedName>
        <fullName evidence="3">Outer membrane protein beta-barrel domain-containing protein</fullName>
    </recommendedName>
</protein>
<dbReference type="InterPro" id="IPR027385">
    <property type="entry name" value="Beta-barrel_OMP"/>
</dbReference>
<feature type="domain" description="Outer membrane protein beta-barrel" evidence="3">
    <location>
        <begin position="11"/>
        <end position="208"/>
    </location>
</feature>
<evidence type="ECO:0000313" key="4">
    <source>
        <dbReference type="EMBL" id="BBL06580.1"/>
    </source>
</evidence>
<evidence type="ECO:0000313" key="5">
    <source>
        <dbReference type="Proteomes" id="UP000319374"/>
    </source>
</evidence>
<proteinExistence type="predicted"/>
<dbReference type="RefSeq" id="WP_141428387.1">
    <property type="nucleotide sequence ID" value="NZ_AP019736.1"/>
</dbReference>
<evidence type="ECO:0000259" key="3">
    <source>
        <dbReference type="Pfam" id="PF13505"/>
    </source>
</evidence>
<dbReference type="Pfam" id="PF13505">
    <property type="entry name" value="OMP_b-brl"/>
    <property type="match status" value="1"/>
</dbReference>
<sequence>MKTAKYLKTIALCAVTAFAALPGKAQIFPNTYINVDWQAGVPLGGSFADKASGWGMNFEGGYFVTPAVTVGPFISYQTNLEKIPRQTITLGSGNSLTTNQKHALFQLPFGIASRYNWLKDSIFQPYAGLKLGASYAEMSSYYYVVKQYTDTWGFYLSPEIGVSIFPDPGYRLGFHVSLYYSYATNSGDLLVYSVNNLNNFGVRVGISF</sequence>
<keyword evidence="5" id="KW-1185">Reference proteome</keyword>
<evidence type="ECO:0000256" key="2">
    <source>
        <dbReference type="SAM" id="SignalP"/>
    </source>
</evidence>
<feature type="chain" id="PRO_5021257112" description="Outer membrane protein beta-barrel domain-containing protein" evidence="2">
    <location>
        <begin position="20"/>
        <end position="208"/>
    </location>
</feature>
<name>A0A4Y1X080_9BACT</name>
<dbReference type="GeneID" id="98673194"/>
<reference evidence="5" key="1">
    <citation type="submission" date="2019-06" db="EMBL/GenBank/DDBJ databases">
        <title>Alistipes onderdonkii subsp. vulgaris subsp. nov., Alistipes dispar sp. nov. and Alistipes communis sp. nov., isolated from human faeces, and creation of Alistipes onderdonkii subsp. onderdonkii subsp. nov.</title>
        <authorList>
            <person name="Sakamoto M."/>
            <person name="Ikeyama N."/>
            <person name="Ogata Y."/>
            <person name="Suda W."/>
            <person name="Iino T."/>
            <person name="Hattori M."/>
            <person name="Ohkuma M."/>
        </authorList>
    </citation>
    <scope>NUCLEOTIDE SEQUENCE [LARGE SCALE GENOMIC DNA]</scope>
    <source>
        <strain evidence="5">5CPEGH6</strain>
    </source>
</reference>
<dbReference type="InterPro" id="IPR011250">
    <property type="entry name" value="OMP/PagP_B-barrel"/>
</dbReference>
<gene>
    <name evidence="4" type="ORF">A5CPEGH6_12180</name>
</gene>
<keyword evidence="1 2" id="KW-0732">Signal</keyword>
<dbReference type="OrthoDB" id="1094316at2"/>
<organism evidence="4 5">
    <name type="scientific">Alistipes dispar</name>
    <dbReference type="NCBI Taxonomy" id="2585119"/>
    <lineage>
        <taxon>Bacteria</taxon>
        <taxon>Pseudomonadati</taxon>
        <taxon>Bacteroidota</taxon>
        <taxon>Bacteroidia</taxon>
        <taxon>Bacteroidales</taxon>
        <taxon>Rikenellaceae</taxon>
        <taxon>Alistipes</taxon>
    </lineage>
</organism>
<dbReference type="KEGG" id="ada:A5CPEGH6_12180"/>
<accession>A0A4Y1X080</accession>
<evidence type="ECO:0000256" key="1">
    <source>
        <dbReference type="ARBA" id="ARBA00022729"/>
    </source>
</evidence>